<feature type="compositionally biased region" description="Low complexity" evidence="7">
    <location>
        <begin position="1517"/>
        <end position="1528"/>
    </location>
</feature>
<protein>
    <submittedName>
        <fullName evidence="10">Ribonuclease H-like domain-containing protein</fullName>
    </submittedName>
</protein>
<dbReference type="Proteomes" id="UP001151760">
    <property type="component" value="Unassembled WGS sequence"/>
</dbReference>
<keyword evidence="5" id="KW-0862">Zinc</keyword>
<feature type="region of interest" description="Disordered" evidence="7">
    <location>
        <begin position="2566"/>
        <end position="2679"/>
    </location>
</feature>
<dbReference type="PANTHER" id="PTHR42648">
    <property type="entry name" value="TRANSPOSASE, PUTATIVE-RELATED"/>
    <property type="match status" value="1"/>
</dbReference>
<dbReference type="PROSITE" id="PS50994">
    <property type="entry name" value="INTEGRASE"/>
    <property type="match status" value="1"/>
</dbReference>
<feature type="compositionally biased region" description="Low complexity" evidence="7">
    <location>
        <begin position="728"/>
        <end position="737"/>
    </location>
</feature>
<dbReference type="SUPFAM" id="SSF53098">
    <property type="entry name" value="Ribonuclease H-like"/>
    <property type="match status" value="1"/>
</dbReference>
<gene>
    <name evidence="10" type="ORF">Tco_1054029</name>
</gene>
<evidence type="ECO:0000256" key="4">
    <source>
        <dbReference type="ARBA" id="ARBA00022801"/>
    </source>
</evidence>
<keyword evidence="2" id="KW-0479">Metal-binding</keyword>
<dbReference type="InterPro" id="IPR036875">
    <property type="entry name" value="Znf_CCHC_sf"/>
</dbReference>
<dbReference type="SUPFAM" id="SSF57756">
    <property type="entry name" value="Retrovirus zinc finger-like domains"/>
    <property type="match status" value="1"/>
</dbReference>
<dbReference type="InterPro" id="IPR001584">
    <property type="entry name" value="Integrase_cat-core"/>
</dbReference>
<evidence type="ECO:0000256" key="6">
    <source>
        <dbReference type="SAM" id="Coils"/>
    </source>
</evidence>
<dbReference type="InterPro" id="IPR057670">
    <property type="entry name" value="SH3_retrovirus"/>
</dbReference>
<feature type="compositionally biased region" description="Polar residues" evidence="7">
    <location>
        <begin position="2616"/>
        <end position="2656"/>
    </location>
</feature>
<feature type="compositionally biased region" description="Polar residues" evidence="7">
    <location>
        <begin position="1541"/>
        <end position="1560"/>
    </location>
</feature>
<feature type="compositionally biased region" description="Low complexity" evidence="7">
    <location>
        <begin position="33"/>
        <end position="47"/>
    </location>
</feature>
<evidence type="ECO:0000256" key="5">
    <source>
        <dbReference type="PROSITE-ProRule" id="PRU00047"/>
    </source>
</evidence>
<keyword evidence="3" id="KW-0064">Aspartyl protease</keyword>
<feature type="domain" description="Integrase catalytic" evidence="9">
    <location>
        <begin position="1148"/>
        <end position="1314"/>
    </location>
</feature>
<feature type="region of interest" description="Disordered" evidence="7">
    <location>
        <begin position="1503"/>
        <end position="1560"/>
    </location>
</feature>
<dbReference type="InterPro" id="IPR054722">
    <property type="entry name" value="PolX-like_BBD"/>
</dbReference>
<name>A0ABQ5GXR9_9ASTR</name>
<reference evidence="10" key="2">
    <citation type="submission" date="2022-01" db="EMBL/GenBank/DDBJ databases">
        <authorList>
            <person name="Yamashiro T."/>
            <person name="Shiraishi A."/>
            <person name="Satake H."/>
            <person name="Nakayama K."/>
        </authorList>
    </citation>
    <scope>NUCLEOTIDE SEQUENCE</scope>
</reference>
<dbReference type="InterPro" id="IPR013103">
    <property type="entry name" value="RVT_2"/>
</dbReference>
<dbReference type="InterPro" id="IPR001878">
    <property type="entry name" value="Znf_CCHC"/>
</dbReference>
<dbReference type="Pfam" id="PF13976">
    <property type="entry name" value="gag_pre-integrs"/>
    <property type="match status" value="1"/>
</dbReference>
<dbReference type="Pfam" id="PF14223">
    <property type="entry name" value="Retrotran_gag_2"/>
    <property type="match status" value="1"/>
</dbReference>
<dbReference type="InterPro" id="IPR025724">
    <property type="entry name" value="GAG-pre-integrase_dom"/>
</dbReference>
<dbReference type="Pfam" id="PF00098">
    <property type="entry name" value="zf-CCHC"/>
    <property type="match status" value="1"/>
</dbReference>
<dbReference type="SMART" id="SM00343">
    <property type="entry name" value="ZnF_C2HC"/>
    <property type="match status" value="2"/>
</dbReference>
<dbReference type="InterPro" id="IPR039537">
    <property type="entry name" value="Retrotran_Ty1/copia-like"/>
</dbReference>
<evidence type="ECO:0000313" key="10">
    <source>
        <dbReference type="EMBL" id="GJT79687.1"/>
    </source>
</evidence>
<evidence type="ECO:0000256" key="1">
    <source>
        <dbReference type="ARBA" id="ARBA00022670"/>
    </source>
</evidence>
<keyword evidence="5" id="KW-0863">Zinc-finger</keyword>
<dbReference type="Pfam" id="PF22936">
    <property type="entry name" value="Pol_BBD"/>
    <property type="match status" value="1"/>
</dbReference>
<feature type="region of interest" description="Disordered" evidence="7">
    <location>
        <begin position="285"/>
        <end position="304"/>
    </location>
</feature>
<dbReference type="Pfam" id="PF25597">
    <property type="entry name" value="SH3_retrovirus"/>
    <property type="match status" value="1"/>
</dbReference>
<sequence>MIVILPSRTTSELVFSVATTEPVFESQTSHSAQPSQNTQPQFQQYNSTTVSSSNAKFPYLKKDEYETWAMKMEYWIMNSDHNLWNIVLHGNSRKRTGRDPRGNIMILPPVTMEEQIAVQRETKARTILLQSLPEDHMADFHHLDDAKDIWLAVKARFGGNEESKKMRKSMLKQEFADFKISESEGLHKGYDRFQKVLSQLNQMQARPDNEDCNMKFLRALPPSWSQVAITLKTKGGLDFLSFDDLYNKLRTLEIDVKGGSSYDSRVPAAPTHSAFISAASTNSKWSTADSKCQPSSVSYTTTSSSADASGNVLENVLHSFVAESDPQQQITYEDFDQIGKLDLEELDIKWQMAMLSVRINRFEKKAGRKFKFNNKDAARFDKKKVRCYQCSELGHFARECTGKKVDSKTRYSQFKIKELDKSEEPKALVSVDSMLNWSDHESEDMEKGASEVYGMIAGYGDDAVIPAVDAADGVSTDGIFADGVFVAAGNGSDGVSVAAGVGADGVSVTSSDATDAETQFALMGLSPQVQSCPFGCNYMYTELKKDFDNLEVQYKECFIQVQAYKSSLQNLEQQKSWYQNNQLALEEKIRILTADLGNTTNMLKYTEKLNEQAKIDNLNNKVKLEESEARFDKWKDSSKNLNKLINSSMSSRSKFSLGYGDTFGTKEVFDLSTPSIFDSCFKDAIEKPLYDGFVKAGGFHAVPGPITGTFMPPSNKPDIDDTQFTYGSKSNNSSDTNSVSNDFVSCDNSDKSSDSENTDFASCGSSVKSSSLKTKDLLASASSSVDLKTVHKTDDQGSCNVTQSPSFSFKENVKAPRNLCNRNGSNNISLCKNKSFGFKKCFVCGSKFHLIRDCDFYENQLRLNNAPVWKNVENIPSFVPRPAYVPAGSRNRPTSVPAGRPFPAGWHNPAARPMTRPKSHYFQQFSRSGSYNQMDMDGARRGTADNPHTNKDLGIVDSGCSRSMTGNKEKLADFVKIKGGTVTFGGGDGKITGKGTIRTSNFNFENVYYVEELQNFNLFSVSQICDTKNKVLFTDKECLVLSKEFQLPDSSQVVLRVPRRHNLYCFNLTDIHSEREIKCLLAKASLDESTKWHRRMAHVNFKNMNKLAKHGLVNGLPSKLFTNEHNCVACNKGKQHKASYKAITAVSTISEPLQLLHMDLFGPTSIRSIDHKHYSLVVTDDFSRFSWVFFLGTKDETFYILRDFITFVENQLTKKVKAIRCDNGTEFKNSNLIELCGSKGIKRDYSVARTPQQNGVAERKNRTLIEAARTMLADSKLPTMFWTEAVSTACYVLNRVLVTRPHNKTPYELLSGKVPNISHLKPFGCHVTILNTSDHLGKFEGKADEGFLVGYSAHSKAYRVYNLSNKKIEETLNLRYMEDKPNVQGLGHEWYFDLDYLTDSLGYTRFKSNQPAGTQDTNTHAGTHDDSDSECDEQVIVVPSFPSNHFSGPKVHTASATVESTSDYAEELARLQGQAYEANSAAKDTWKTADTVPAGSGVPATSIPAGSINQAAGGSAVPSTPSSSVVEPVHADTPLPPGHSLGSSENSTRFSSPSDLANHISSSSEMEGIHHHPTTGIFSESTYDADFGGSVTNLAPTIAVDPVPTRRVHTVHPISQIIGDITSPVLTRGTLKKSKFGESALAGYVHDQQRNNHTDYLHCLFACFLSQLEPSSVAQALNDPDWVEAMQEEMQQFVNQDVWKLVPLPEGKTAIGTKWILKNKRDARGIVVRNKARLVAQGHRQEEGIDYDEVFAPVARIEAIRLFLAFASYMGFMVYQMDVKSAFLYGEIDEEVYVTQPKGFEDPFYPKHVYRVVKALYGLHQAPRAWYARLSTFLLKHNYRRGTIDKTLFIKKNSRDIILVQVYVDDIIFGSTNKAWCTEFEVLMKGEFEMSAMGELTFFLGLQVKQQPDGIFISQDKYVQDMLRRFDMESVRPATTPYEAAKPKSKDEPDDAVNVHLYRSMIGSLMYLTASRPDIMFAVSACSRHQVTPLSSILNAVKKICKYLKGQPKLGLWYPRDSPFVLEAYSDSDYAGSNGDRKSTTGGCQFLGRRLISWQCKKKTVVETSSTEAEYVAAAHCYGQLHDEGGIVDMPILDILLGMDNLGYPTEGKLTFQKNKFSPQWRFLIHTLLHCLSTKSGSWDQFGSPLAIALISGTSGEPAPPNPQTDHETVTEPVHQTASPHAHRSTSPRPTPTTLAAKLNEPVSKPPRPIPTSPNAQVNQQGPSSDPHVESSSKYNDSNPDPTVADDPLGGSFFASPSRSTAAPPEGTTSGGAADPHNLTALYSLVSEQGKKLESVESELQAHKLLFKDVMEKLVKRVKLLESKIQARGRNVILSDFDNEEDEAEDVDSLIKLAKAAAFAADTSSVHANATQATGFPPSSSIHTDAFVPGNDVPSGTAFAFSADPSNKGKSPMVEEDPPIKERSFRQMEEDRLGAETARKLYEEEQAELARVQEEMKKKRQEDVINSAKYYNDDDWSDIMGQVHANKGLTADLLGPDVNEDNFAARMAAIIAERRRKFAAQRFQDKINKPMTFAQQKHFMRTFVKNQSSAIYSTGWTLKRLLKRPGVDVEQPGSKKSKSSAAPQTPIPAATHQSSAGVTPDVHQSPFVDTPPHSPKASSQPDVTPDTSVDPTVAPTQPFATPVSRSSGPRTRSQSFDADIKTYNTRRKSLAPRKMPSSKVDLHAPDTSFITVLSDDVSDASDDDTDPLFWHIFAAWEVIPTGLGDVNALYFTDKTSKYFTHLREILHLIDRQDLSKLYGMVVKHYEVNPLAGNGLILWGDLHVLFESTIDGSSVEVWNDQQEWVIHSWKLFPFSSVHVLETFAGKILYMFADTPYPLSASLMKKMLKHKLEVEIDGIGNDMTHAVFDCCRSINLVAAVFVAVSILNAFKTEDLSRKLEVNYVKFQFRGGLLGLKDLSRVETYNQPLTDLSSLYQ</sequence>
<dbReference type="InterPro" id="IPR043502">
    <property type="entry name" value="DNA/RNA_pol_sf"/>
</dbReference>
<proteinExistence type="predicted"/>
<dbReference type="PROSITE" id="PS50158">
    <property type="entry name" value="ZF_CCHC"/>
    <property type="match status" value="1"/>
</dbReference>
<dbReference type="Pfam" id="PF07727">
    <property type="entry name" value="RVT_2"/>
    <property type="match status" value="1"/>
</dbReference>
<evidence type="ECO:0000259" key="9">
    <source>
        <dbReference type="PROSITE" id="PS50994"/>
    </source>
</evidence>
<dbReference type="PANTHER" id="PTHR42648:SF32">
    <property type="entry name" value="RIBONUCLEASE H-LIKE DOMAIN, GAG-PRE-INTEGRASE DOMAIN PROTEIN-RELATED"/>
    <property type="match status" value="1"/>
</dbReference>
<feature type="region of interest" description="Disordered" evidence="7">
    <location>
        <begin position="708"/>
        <end position="737"/>
    </location>
</feature>
<organism evidence="10 11">
    <name type="scientific">Tanacetum coccineum</name>
    <dbReference type="NCBI Taxonomy" id="301880"/>
    <lineage>
        <taxon>Eukaryota</taxon>
        <taxon>Viridiplantae</taxon>
        <taxon>Streptophyta</taxon>
        <taxon>Embryophyta</taxon>
        <taxon>Tracheophyta</taxon>
        <taxon>Spermatophyta</taxon>
        <taxon>Magnoliopsida</taxon>
        <taxon>eudicotyledons</taxon>
        <taxon>Gunneridae</taxon>
        <taxon>Pentapetalae</taxon>
        <taxon>asterids</taxon>
        <taxon>campanulids</taxon>
        <taxon>Asterales</taxon>
        <taxon>Asteraceae</taxon>
        <taxon>Asteroideae</taxon>
        <taxon>Anthemideae</taxon>
        <taxon>Anthemidinae</taxon>
        <taxon>Tanacetum</taxon>
    </lineage>
</organism>
<feature type="compositionally biased region" description="Polar residues" evidence="7">
    <location>
        <begin position="1408"/>
        <end position="1421"/>
    </location>
</feature>
<dbReference type="Gene3D" id="3.30.420.10">
    <property type="entry name" value="Ribonuclease H-like superfamily/Ribonuclease H"/>
    <property type="match status" value="1"/>
</dbReference>
<keyword evidence="4" id="KW-0378">Hydrolase</keyword>
<dbReference type="InterPro" id="IPR036397">
    <property type="entry name" value="RNaseH_sf"/>
</dbReference>
<evidence type="ECO:0000256" key="2">
    <source>
        <dbReference type="ARBA" id="ARBA00022723"/>
    </source>
</evidence>
<dbReference type="Pfam" id="PF00665">
    <property type="entry name" value="rve"/>
    <property type="match status" value="1"/>
</dbReference>
<feature type="compositionally biased region" description="Low complexity" evidence="7">
    <location>
        <begin position="295"/>
        <end position="304"/>
    </location>
</feature>
<feature type="coiled-coil region" evidence="6">
    <location>
        <begin position="554"/>
        <end position="644"/>
    </location>
</feature>
<evidence type="ECO:0000259" key="8">
    <source>
        <dbReference type="PROSITE" id="PS50158"/>
    </source>
</evidence>
<feature type="compositionally biased region" description="Polar residues" evidence="7">
    <location>
        <begin position="2213"/>
        <end position="2241"/>
    </location>
</feature>
<dbReference type="CDD" id="cd09272">
    <property type="entry name" value="RNase_HI_RT_Ty1"/>
    <property type="match status" value="1"/>
</dbReference>
<dbReference type="InterPro" id="IPR012337">
    <property type="entry name" value="RNaseH-like_sf"/>
</dbReference>
<feature type="region of interest" description="Disordered" evidence="7">
    <location>
        <begin position="2152"/>
        <end position="2276"/>
    </location>
</feature>
<feature type="domain" description="CCHC-type" evidence="8">
    <location>
        <begin position="386"/>
        <end position="400"/>
    </location>
</feature>
<reference evidence="10" key="1">
    <citation type="journal article" date="2022" name="Int. J. Mol. Sci.">
        <title>Draft Genome of Tanacetum Coccineum: Genomic Comparison of Closely Related Tanacetum-Family Plants.</title>
        <authorList>
            <person name="Yamashiro T."/>
            <person name="Shiraishi A."/>
            <person name="Nakayama K."/>
            <person name="Satake H."/>
        </authorList>
    </citation>
    <scope>NUCLEOTIDE SEQUENCE</scope>
</reference>
<comment type="caution">
    <text evidence="10">The sequence shown here is derived from an EMBL/GenBank/DDBJ whole genome shotgun (WGS) entry which is preliminary data.</text>
</comment>
<feature type="compositionally biased region" description="Polar residues" evidence="7">
    <location>
        <begin position="285"/>
        <end position="294"/>
    </location>
</feature>
<evidence type="ECO:0000313" key="11">
    <source>
        <dbReference type="Proteomes" id="UP001151760"/>
    </source>
</evidence>
<feature type="region of interest" description="Disordered" evidence="7">
    <location>
        <begin position="2397"/>
        <end position="2418"/>
    </location>
</feature>
<keyword evidence="1" id="KW-0645">Protease</keyword>
<dbReference type="SUPFAM" id="SSF56672">
    <property type="entry name" value="DNA/RNA polymerases"/>
    <property type="match status" value="1"/>
</dbReference>
<keyword evidence="6" id="KW-0175">Coiled coil</keyword>
<evidence type="ECO:0000256" key="7">
    <source>
        <dbReference type="SAM" id="MobiDB-lite"/>
    </source>
</evidence>
<feature type="coiled-coil region" evidence="6">
    <location>
        <begin position="2435"/>
        <end position="2462"/>
    </location>
</feature>
<evidence type="ECO:0000256" key="3">
    <source>
        <dbReference type="ARBA" id="ARBA00022750"/>
    </source>
</evidence>
<dbReference type="EMBL" id="BQNB010018922">
    <property type="protein sequence ID" value="GJT79687.1"/>
    <property type="molecule type" value="Genomic_DNA"/>
</dbReference>
<feature type="region of interest" description="Disordered" evidence="7">
    <location>
        <begin position="25"/>
        <end position="49"/>
    </location>
</feature>
<keyword evidence="11" id="KW-1185">Reference proteome</keyword>
<feature type="region of interest" description="Disordered" evidence="7">
    <location>
        <begin position="1408"/>
        <end position="1430"/>
    </location>
</feature>
<feature type="region of interest" description="Disordered" evidence="7">
    <location>
        <begin position="890"/>
        <end position="914"/>
    </location>
</feature>
<accession>A0ABQ5GXR9</accession>